<dbReference type="InterPro" id="IPR003439">
    <property type="entry name" value="ABC_transporter-like_ATP-bd"/>
</dbReference>
<comment type="caution">
    <text evidence="7">The sequence shown here is derived from an EMBL/GenBank/DDBJ whole genome shotgun (WGS) entry which is preliminary data.</text>
</comment>
<dbReference type="Proteomes" id="UP000663848">
    <property type="component" value="Unassembled WGS sequence"/>
</dbReference>
<dbReference type="GO" id="GO:0005886">
    <property type="term" value="C:plasma membrane"/>
    <property type="evidence" value="ECO:0007669"/>
    <property type="project" value="UniProtKB-SubCell"/>
</dbReference>
<dbReference type="GO" id="GO:0016887">
    <property type="term" value="F:ATP hydrolysis activity"/>
    <property type="evidence" value="ECO:0007669"/>
    <property type="project" value="InterPro"/>
</dbReference>
<evidence type="ECO:0000256" key="4">
    <source>
        <dbReference type="ARBA" id="ARBA00022475"/>
    </source>
</evidence>
<dbReference type="PANTHER" id="PTHR43166:SF9">
    <property type="entry name" value="GLUTAMATE_ASPARTATE IMPORT ATP-BINDING PROTEIN GLTL"/>
    <property type="match status" value="1"/>
</dbReference>
<dbReference type="EMBL" id="CAJNYT010002493">
    <property type="protein sequence ID" value="CAF3471213.1"/>
    <property type="molecule type" value="Genomic_DNA"/>
</dbReference>
<dbReference type="Pfam" id="PF00005">
    <property type="entry name" value="ABC_tran"/>
    <property type="match status" value="1"/>
</dbReference>
<comment type="subcellular location">
    <subcellularLocation>
        <location evidence="1">Cell membrane</location>
        <topology evidence="1">Peripheral membrane protein</topology>
    </subcellularLocation>
</comment>
<dbReference type="Gene3D" id="3.40.50.300">
    <property type="entry name" value="P-loop containing nucleotide triphosphate hydrolases"/>
    <property type="match status" value="1"/>
</dbReference>
<dbReference type="EMBL" id="CAJOBR010004852">
    <property type="protein sequence ID" value="CAF4797942.1"/>
    <property type="molecule type" value="Genomic_DNA"/>
</dbReference>
<evidence type="ECO:0000259" key="6">
    <source>
        <dbReference type="Pfam" id="PF00005"/>
    </source>
</evidence>
<dbReference type="AlphaFoldDB" id="A0A818FBL6"/>
<keyword evidence="3" id="KW-0813">Transport</keyword>
<evidence type="ECO:0000256" key="3">
    <source>
        <dbReference type="ARBA" id="ARBA00022448"/>
    </source>
</evidence>
<protein>
    <recommendedName>
        <fullName evidence="6">ABC transporter domain-containing protein</fullName>
    </recommendedName>
</protein>
<evidence type="ECO:0000256" key="5">
    <source>
        <dbReference type="ARBA" id="ARBA00023136"/>
    </source>
</evidence>
<feature type="domain" description="ABC transporter" evidence="6">
    <location>
        <begin position="2"/>
        <end position="151"/>
    </location>
</feature>
<evidence type="ECO:0000313" key="8">
    <source>
        <dbReference type="EMBL" id="CAF4797942.1"/>
    </source>
</evidence>
<evidence type="ECO:0000256" key="2">
    <source>
        <dbReference type="ARBA" id="ARBA00005417"/>
    </source>
</evidence>
<dbReference type="GO" id="GO:0005524">
    <property type="term" value="F:ATP binding"/>
    <property type="evidence" value="ECO:0007669"/>
    <property type="project" value="InterPro"/>
</dbReference>
<keyword evidence="4" id="KW-1003">Cell membrane</keyword>
<dbReference type="InterPro" id="IPR050086">
    <property type="entry name" value="MetN_ABC_transporter-like"/>
</dbReference>
<evidence type="ECO:0000313" key="7">
    <source>
        <dbReference type="EMBL" id="CAF3471213.1"/>
    </source>
</evidence>
<proteinExistence type="inferred from homology"/>
<comment type="similarity">
    <text evidence="2">Belongs to the ABC transporter superfamily.</text>
</comment>
<reference evidence="7" key="1">
    <citation type="submission" date="2021-02" db="EMBL/GenBank/DDBJ databases">
        <authorList>
            <person name="Nowell W R."/>
        </authorList>
    </citation>
    <scope>NUCLEOTIDE SEQUENCE</scope>
</reference>
<accession>A0A818FBL6</accession>
<dbReference type="InterPro" id="IPR027417">
    <property type="entry name" value="P-loop_NTPase"/>
</dbReference>
<gene>
    <name evidence="7" type="ORF">GRG538_LOCUS15670</name>
    <name evidence="8" type="ORF">QYT958_LOCUS23691</name>
</gene>
<evidence type="ECO:0000256" key="1">
    <source>
        <dbReference type="ARBA" id="ARBA00004202"/>
    </source>
</evidence>
<organism evidence="7 9">
    <name type="scientific">Rotaria socialis</name>
    <dbReference type="NCBI Taxonomy" id="392032"/>
    <lineage>
        <taxon>Eukaryota</taxon>
        <taxon>Metazoa</taxon>
        <taxon>Spiralia</taxon>
        <taxon>Gnathifera</taxon>
        <taxon>Rotifera</taxon>
        <taxon>Eurotatoria</taxon>
        <taxon>Bdelloidea</taxon>
        <taxon>Philodinida</taxon>
        <taxon>Philodinidae</taxon>
        <taxon>Rotaria</taxon>
    </lineage>
</organism>
<dbReference type="PANTHER" id="PTHR43166">
    <property type="entry name" value="AMINO ACID IMPORT ATP-BINDING PROTEIN"/>
    <property type="match status" value="1"/>
</dbReference>
<dbReference type="SUPFAM" id="SSF52540">
    <property type="entry name" value="P-loop containing nucleoside triphosphate hydrolases"/>
    <property type="match status" value="1"/>
</dbReference>
<name>A0A818FBL6_9BILA</name>
<evidence type="ECO:0000313" key="9">
    <source>
        <dbReference type="Proteomes" id="UP000663872"/>
    </source>
</evidence>
<dbReference type="Proteomes" id="UP000663872">
    <property type="component" value="Unassembled WGS sequence"/>
</dbReference>
<sequence length="206" mass="23458">MDEAILITGKSGAGKSTFYDILNGSVPHRNYSAKINIDDSSDGTTLHSVEKCRTMVLQDSDMDYRSTIYRMITDMDADEVKQKRTSQFDSLVHEFLRLVQIDDFVRNELHGDLHEAMADKLSDGQNTRLLLARVFFRAHHRNASLLIIDKPDQGLPAETTVSIIDNIMKWYRSKGILIVTLHTERAHALKFDQVLHVEEGTITKIK</sequence>
<keyword evidence="5" id="KW-0472">Membrane</keyword>